<evidence type="ECO:0000313" key="2">
    <source>
        <dbReference type="Proteomes" id="UP000092993"/>
    </source>
</evidence>
<dbReference type="STRING" id="5627.A0A1C7M0U6"/>
<keyword evidence="2" id="KW-1185">Reference proteome</keyword>
<name>A0A1C7M0U6_GRIFR</name>
<reference evidence="1 2" key="1">
    <citation type="submission" date="2016-03" db="EMBL/GenBank/DDBJ databases">
        <title>Whole genome sequencing of Grifola frondosa 9006-11.</title>
        <authorList>
            <person name="Min B."/>
            <person name="Park H."/>
            <person name="Kim J.-G."/>
            <person name="Cho H."/>
            <person name="Oh Y.-L."/>
            <person name="Kong W.-S."/>
            <person name="Choi I.-G."/>
        </authorList>
    </citation>
    <scope>NUCLEOTIDE SEQUENCE [LARGE SCALE GENOMIC DNA]</scope>
    <source>
        <strain evidence="1 2">9006-11</strain>
    </source>
</reference>
<gene>
    <name evidence="1" type="ORF">A0H81_09616</name>
</gene>
<sequence>MLQRQLEAWADIQQLYMPGVATLRAQVLASTQNSSPTSAENFPLLLPSTAFTKLLCNPRLLAHEWELRFGQAHETLDDLRCHLRLCTHMYKYKDRFVCGQRENTRARTTIATVEAKVAADADHYCKAYAALEALATPLETSGWNIALRPLLPQDIKGFEEDKNILRDCVQLSWIWKTPRIERSGAVRAGGEVENVDEAEDTQEALCIEWCKSRARASRWWEECYLLLEEMWRVMAFYTWQSLWWEDQADRRVDVDDALAEGLFAYAHRQAELRRDMWEFCRKSWAGVQEYTRIANAAIGLPDDASEITL</sequence>
<protein>
    <submittedName>
        <fullName evidence="1">Uncharacterized protein</fullName>
    </submittedName>
</protein>
<evidence type="ECO:0000313" key="1">
    <source>
        <dbReference type="EMBL" id="OBZ70057.1"/>
    </source>
</evidence>
<dbReference type="EMBL" id="LUGG01000014">
    <property type="protein sequence ID" value="OBZ70057.1"/>
    <property type="molecule type" value="Genomic_DNA"/>
</dbReference>
<dbReference type="AlphaFoldDB" id="A0A1C7M0U6"/>
<accession>A0A1C7M0U6</accession>
<dbReference type="Proteomes" id="UP000092993">
    <property type="component" value="Unassembled WGS sequence"/>
</dbReference>
<organism evidence="1 2">
    <name type="scientific">Grifola frondosa</name>
    <name type="common">Maitake</name>
    <name type="synonym">Polyporus frondosus</name>
    <dbReference type="NCBI Taxonomy" id="5627"/>
    <lineage>
        <taxon>Eukaryota</taxon>
        <taxon>Fungi</taxon>
        <taxon>Dikarya</taxon>
        <taxon>Basidiomycota</taxon>
        <taxon>Agaricomycotina</taxon>
        <taxon>Agaricomycetes</taxon>
        <taxon>Polyporales</taxon>
        <taxon>Grifolaceae</taxon>
        <taxon>Grifola</taxon>
    </lineage>
</organism>
<dbReference type="OrthoDB" id="2802139at2759"/>
<comment type="caution">
    <text evidence="1">The sequence shown here is derived from an EMBL/GenBank/DDBJ whole genome shotgun (WGS) entry which is preliminary data.</text>
</comment>
<proteinExistence type="predicted"/>
<dbReference type="OMA" id="EEEMCHT"/>